<accession>A0A9X3B0K2</accession>
<protein>
    <submittedName>
        <fullName evidence="3">Cupin domain-containing protein</fullName>
    </submittedName>
</protein>
<dbReference type="PANTHER" id="PTHR36440">
    <property type="entry name" value="PUTATIVE (AFU_ORTHOLOGUE AFUA_8G07350)-RELATED"/>
    <property type="match status" value="1"/>
</dbReference>
<dbReference type="RefSeq" id="WP_261516512.1">
    <property type="nucleotide sequence ID" value="NZ_JAODNV010000017.1"/>
</dbReference>
<evidence type="ECO:0000256" key="1">
    <source>
        <dbReference type="SAM" id="MobiDB-lite"/>
    </source>
</evidence>
<dbReference type="InterPro" id="IPR013096">
    <property type="entry name" value="Cupin_2"/>
</dbReference>
<dbReference type="InterPro" id="IPR053146">
    <property type="entry name" value="QDO-like"/>
</dbReference>
<comment type="caution">
    <text evidence="3">The sequence shown here is derived from an EMBL/GenBank/DDBJ whole genome shotgun (WGS) entry which is preliminary data.</text>
</comment>
<dbReference type="SUPFAM" id="SSF51182">
    <property type="entry name" value="RmlC-like cupins"/>
    <property type="match status" value="1"/>
</dbReference>
<dbReference type="InterPro" id="IPR014710">
    <property type="entry name" value="RmlC-like_jellyroll"/>
</dbReference>
<dbReference type="EMBL" id="JAODNV010000017">
    <property type="protein sequence ID" value="MCT8991579.1"/>
    <property type="molecule type" value="Genomic_DNA"/>
</dbReference>
<gene>
    <name evidence="3" type="ORF">NYR54_14970</name>
</gene>
<dbReference type="InterPro" id="IPR011051">
    <property type="entry name" value="RmlC_Cupin_sf"/>
</dbReference>
<evidence type="ECO:0000259" key="2">
    <source>
        <dbReference type="Pfam" id="PF07883"/>
    </source>
</evidence>
<feature type="region of interest" description="Disordered" evidence="1">
    <location>
        <begin position="1"/>
        <end position="37"/>
    </location>
</feature>
<reference evidence="3" key="1">
    <citation type="submission" date="2022-08" db="EMBL/GenBank/DDBJ databases">
        <title>Chelativorans sichuanense sp. nov., a paraffin oil-degrading bacterium isolated from a mixture of oil-based drill cuttings and paddy soil.</title>
        <authorList>
            <person name="Yu J."/>
            <person name="Liu H."/>
            <person name="Chen Q."/>
        </authorList>
    </citation>
    <scope>NUCLEOTIDE SEQUENCE</scope>
    <source>
        <strain evidence="3">SCAU 2101</strain>
    </source>
</reference>
<keyword evidence="4" id="KW-1185">Reference proteome</keyword>
<name>A0A9X3B0K2_9HYPH</name>
<dbReference type="Pfam" id="PF07883">
    <property type="entry name" value="Cupin_2"/>
    <property type="match status" value="1"/>
</dbReference>
<evidence type="ECO:0000313" key="4">
    <source>
        <dbReference type="Proteomes" id="UP001149009"/>
    </source>
</evidence>
<organism evidence="3 4">
    <name type="scientific">Chelativorans petroleitrophicus</name>
    <dbReference type="NCBI Taxonomy" id="2975484"/>
    <lineage>
        <taxon>Bacteria</taxon>
        <taxon>Pseudomonadati</taxon>
        <taxon>Pseudomonadota</taxon>
        <taxon>Alphaproteobacteria</taxon>
        <taxon>Hyphomicrobiales</taxon>
        <taxon>Phyllobacteriaceae</taxon>
        <taxon>Chelativorans</taxon>
    </lineage>
</organism>
<dbReference type="Gene3D" id="2.60.120.10">
    <property type="entry name" value="Jelly Rolls"/>
    <property type="match status" value="1"/>
</dbReference>
<proteinExistence type="predicted"/>
<evidence type="ECO:0000313" key="3">
    <source>
        <dbReference type="EMBL" id="MCT8991579.1"/>
    </source>
</evidence>
<dbReference type="Proteomes" id="UP001149009">
    <property type="component" value="Unassembled WGS sequence"/>
</dbReference>
<sequence>MAWCRLQDHSPPQGKRRDHRLSGVFSPPGSGPPQHIHHREDENFVLHSGRYGFWLDGDIAPKGSGETVFVPRGREHTYRVARTVPSRHLTVLTPGGLEASSKPWRLMGTAFPKTCRPSRHGPYAST</sequence>
<dbReference type="AlphaFoldDB" id="A0A9X3B0K2"/>
<feature type="domain" description="Cupin type-2" evidence="2">
    <location>
        <begin position="27"/>
        <end position="91"/>
    </location>
</feature>
<dbReference type="PANTHER" id="PTHR36440:SF1">
    <property type="entry name" value="PUTATIVE (AFU_ORTHOLOGUE AFUA_8G07350)-RELATED"/>
    <property type="match status" value="1"/>
</dbReference>